<evidence type="ECO:0000256" key="1">
    <source>
        <dbReference type="ARBA" id="ARBA00006795"/>
    </source>
</evidence>
<comment type="similarity">
    <text evidence="1">Belongs to the CWF19 family.</text>
</comment>
<dbReference type="InterPro" id="IPR006767">
    <property type="entry name" value="Cwf19-like_C_dom-2"/>
</dbReference>
<accession>A0A8B8FVY5</accession>
<dbReference type="InterPro" id="IPR036265">
    <property type="entry name" value="HIT-like_sf"/>
</dbReference>
<gene>
    <name evidence="5" type="primary">LOC112686526</name>
</gene>
<organism evidence="4 5">
    <name type="scientific">Sipha flava</name>
    <name type="common">yellow sugarcane aphid</name>
    <dbReference type="NCBI Taxonomy" id="143950"/>
    <lineage>
        <taxon>Eukaryota</taxon>
        <taxon>Metazoa</taxon>
        <taxon>Ecdysozoa</taxon>
        <taxon>Arthropoda</taxon>
        <taxon>Hexapoda</taxon>
        <taxon>Insecta</taxon>
        <taxon>Pterygota</taxon>
        <taxon>Neoptera</taxon>
        <taxon>Paraneoptera</taxon>
        <taxon>Hemiptera</taxon>
        <taxon>Sternorrhyncha</taxon>
        <taxon>Aphidomorpha</taxon>
        <taxon>Aphidoidea</taxon>
        <taxon>Aphididae</taxon>
        <taxon>Sipha</taxon>
    </lineage>
</organism>
<dbReference type="GO" id="GO:0061632">
    <property type="term" value="F:RNA lariat debranching enzyme activator activity"/>
    <property type="evidence" value="ECO:0007669"/>
    <property type="project" value="TreeGrafter"/>
</dbReference>
<dbReference type="InterPro" id="IPR006768">
    <property type="entry name" value="Cwf19-like_C_dom-1"/>
</dbReference>
<evidence type="ECO:0000259" key="2">
    <source>
        <dbReference type="Pfam" id="PF04676"/>
    </source>
</evidence>
<dbReference type="CDD" id="cd07380">
    <property type="entry name" value="MPP_CWF19_N"/>
    <property type="match status" value="1"/>
</dbReference>
<dbReference type="SUPFAM" id="SSF54197">
    <property type="entry name" value="HIT-like"/>
    <property type="match status" value="1"/>
</dbReference>
<reference evidence="5" key="1">
    <citation type="submission" date="2025-08" db="UniProtKB">
        <authorList>
            <consortium name="RefSeq"/>
        </authorList>
    </citation>
    <scope>IDENTIFICATION</scope>
    <source>
        <tissue evidence="5">Whole body</tissue>
    </source>
</reference>
<dbReference type="Proteomes" id="UP000694846">
    <property type="component" value="Unplaced"/>
</dbReference>
<dbReference type="Pfam" id="PF04677">
    <property type="entry name" value="CwfJ_C_1"/>
    <property type="match status" value="1"/>
</dbReference>
<dbReference type="InterPro" id="IPR040194">
    <property type="entry name" value="Cwf19-like"/>
</dbReference>
<dbReference type="PANTHER" id="PTHR12072">
    <property type="entry name" value="CWF19, CELL CYCLE CONTROL PROTEIN"/>
    <property type="match status" value="1"/>
</dbReference>
<dbReference type="GO" id="GO:0071014">
    <property type="term" value="C:post-mRNA release spliceosomal complex"/>
    <property type="evidence" value="ECO:0007669"/>
    <property type="project" value="TreeGrafter"/>
</dbReference>
<sequence length="536" mass="62023">MAAKENKKIKILVCGGINGHIKTFVEYIEKLYIKKGMFDYVFCVGDFFGDDESSEREWEEFKLSGKNISVPIYTLGPNKKDHEKYFQNLQDQQLAPNIFYLGKDGVFTTSDGIKIGYISGIQNDDNKENEMHTFNYESISQFKESCIRSGCLYLDLLLTSPWPLDVRNKERIPENQNIKGLIDKVTESSLVSWIAINLTPRYHLSGMQKVFYQRSPYKNCNTKIMTRFIGLGDYNSINKEKWMYGFVLSPLEFISNQINYTVTESPYSSNVSQYIAHLLPVSKQFFYNTSTNSNYNKDEPTKKRKFGLQAAKQSIHVDTESCWFCLSSKNITKHMIISIGDQVYMAGTRGPLVKEHIFIATIEHYKSFAEVPPDTENEINLLKSCVNKYFESTSRVALYFERSILSAHFQLQVIPIPIRMIERLEPMFKSKFKEYDLNLVEIPPAASLRQITMNTAQYFCVELPNGKRLFHNVNKKTDGIQPRFPLHIAREVLASPSLLNVKDRIDWKTCQQPINEEEMDVKLFRQAFAPYNPIKD</sequence>
<protein>
    <submittedName>
        <fullName evidence="5">CWF19-like protein 1</fullName>
    </submittedName>
</protein>
<dbReference type="RefSeq" id="XP_025414653.1">
    <property type="nucleotide sequence ID" value="XM_025558868.1"/>
</dbReference>
<feature type="domain" description="Cwf19-like C-terminal" evidence="3">
    <location>
        <begin position="312"/>
        <end position="429"/>
    </location>
</feature>
<feature type="domain" description="Cwf19-like protein C-terminal" evidence="2">
    <location>
        <begin position="439"/>
        <end position="532"/>
    </location>
</feature>
<dbReference type="OrthoDB" id="444325at2759"/>
<dbReference type="Pfam" id="PF04676">
    <property type="entry name" value="CwfJ_C_2"/>
    <property type="match status" value="1"/>
</dbReference>
<evidence type="ECO:0000259" key="3">
    <source>
        <dbReference type="Pfam" id="PF04677"/>
    </source>
</evidence>
<evidence type="ECO:0000313" key="4">
    <source>
        <dbReference type="Proteomes" id="UP000694846"/>
    </source>
</evidence>
<proteinExistence type="inferred from homology"/>
<dbReference type="AlphaFoldDB" id="A0A8B8FVY5"/>
<name>A0A8B8FVY5_9HEMI</name>
<dbReference type="PANTHER" id="PTHR12072:SF4">
    <property type="entry name" value="CWF19-LIKE PROTEIN 1"/>
    <property type="match status" value="1"/>
</dbReference>
<keyword evidence="4" id="KW-1185">Reference proteome</keyword>
<dbReference type="GO" id="GO:0000398">
    <property type="term" value="P:mRNA splicing, via spliceosome"/>
    <property type="evidence" value="ECO:0007669"/>
    <property type="project" value="TreeGrafter"/>
</dbReference>
<evidence type="ECO:0000313" key="5">
    <source>
        <dbReference type="RefSeq" id="XP_025414653.1"/>
    </source>
</evidence>
<dbReference type="GeneID" id="112686526"/>